<accession>A0A0R2BE46</accession>
<sequence length="242" mass="27804">MINHYPSPLTLKGLTTAAQQKVNRAGYLDVTSLKLEDIADKRNYCPKQLDFKNVFALVNFNEPEPYRTAVITLDNHIFAVRSTANRLLNKLGHTFVLDRDHLRRDICPALGINKQVPYVCGDYWLIPMDEINGNNTSWIRWMNQELDVAYEDEYLNIGCWRSVPQRWSMTRLRLRRRLKKCLLVAEFIEAIVAQIVPPGKPQELIDVQPVVETITQNHIAQLTEKYGRQDDVVSVAGLCGIL</sequence>
<evidence type="ECO:0000313" key="1">
    <source>
        <dbReference type="EMBL" id="KRM74486.1"/>
    </source>
</evidence>
<comment type="caution">
    <text evidence="1">The sequence shown here is derived from an EMBL/GenBank/DDBJ whole genome shotgun (WGS) entry which is preliminary data.</text>
</comment>
<dbReference type="PATRIC" id="fig|1423733.4.peg.120"/>
<dbReference type="EMBL" id="AYYR01000078">
    <property type="protein sequence ID" value="KRM74486.1"/>
    <property type="molecule type" value="Genomic_DNA"/>
</dbReference>
<dbReference type="RefSeq" id="WP_054762178.1">
    <property type="nucleotide sequence ID" value="NZ_AYYR01000078.1"/>
</dbReference>
<evidence type="ECO:0000313" key="2">
    <source>
        <dbReference type="Proteomes" id="UP000051845"/>
    </source>
</evidence>
<proteinExistence type="predicted"/>
<protein>
    <submittedName>
        <fullName evidence="1">Uncharacterized protein</fullName>
    </submittedName>
</protein>
<reference evidence="1 2" key="1">
    <citation type="journal article" date="2015" name="Genome Announc.">
        <title>Expanding the biotechnology potential of lactobacilli through comparative genomics of 213 strains and associated genera.</title>
        <authorList>
            <person name="Sun Z."/>
            <person name="Harris H.M."/>
            <person name="McCann A."/>
            <person name="Guo C."/>
            <person name="Argimon S."/>
            <person name="Zhang W."/>
            <person name="Yang X."/>
            <person name="Jeffery I.B."/>
            <person name="Cooney J.C."/>
            <person name="Kagawa T.F."/>
            <person name="Liu W."/>
            <person name="Song Y."/>
            <person name="Salvetti E."/>
            <person name="Wrobel A."/>
            <person name="Rasinkangas P."/>
            <person name="Parkhill J."/>
            <person name="Rea M.C."/>
            <person name="O'Sullivan O."/>
            <person name="Ritari J."/>
            <person name="Douillard F.P."/>
            <person name="Paul Ross R."/>
            <person name="Yang R."/>
            <person name="Briner A.E."/>
            <person name="Felis G.E."/>
            <person name="de Vos W.M."/>
            <person name="Barrangou R."/>
            <person name="Klaenhammer T.R."/>
            <person name="Caufield P.W."/>
            <person name="Cui Y."/>
            <person name="Zhang H."/>
            <person name="O'Toole P.W."/>
        </authorList>
    </citation>
    <scope>NUCLEOTIDE SEQUENCE [LARGE SCALE GENOMIC DNA]</scope>
    <source>
        <strain evidence="1 2">DSM 20515</strain>
    </source>
</reference>
<organism evidence="1 2">
    <name type="scientific">Secundilactobacillus collinoides DSM 20515 = JCM 1123</name>
    <dbReference type="NCBI Taxonomy" id="1423733"/>
    <lineage>
        <taxon>Bacteria</taxon>
        <taxon>Bacillati</taxon>
        <taxon>Bacillota</taxon>
        <taxon>Bacilli</taxon>
        <taxon>Lactobacillales</taxon>
        <taxon>Lactobacillaceae</taxon>
        <taxon>Secundilactobacillus</taxon>
    </lineage>
</organism>
<gene>
    <name evidence="1" type="ORF">FC82_GL000111</name>
</gene>
<dbReference type="AlphaFoldDB" id="A0A0R2BE46"/>
<name>A0A0R2BE46_SECCO</name>
<dbReference type="Proteomes" id="UP000051845">
    <property type="component" value="Unassembled WGS sequence"/>
</dbReference>